<dbReference type="AlphaFoldDB" id="A0A397STA1"/>
<dbReference type="Proteomes" id="UP000265703">
    <property type="component" value="Unassembled WGS sequence"/>
</dbReference>
<evidence type="ECO:0000313" key="1">
    <source>
        <dbReference type="EMBL" id="RIA86101.1"/>
    </source>
</evidence>
<comment type="caution">
    <text evidence="1">The sequence shown here is derived from an EMBL/GenBank/DDBJ whole genome shotgun (WGS) entry which is preliminary data.</text>
</comment>
<dbReference type="EMBL" id="QKYT01000382">
    <property type="protein sequence ID" value="RIA86101.1"/>
    <property type="molecule type" value="Genomic_DNA"/>
</dbReference>
<name>A0A397STA1_9GLOM</name>
<protein>
    <submittedName>
        <fullName evidence="1">Uncharacterized protein</fullName>
    </submittedName>
</protein>
<keyword evidence="2" id="KW-1185">Reference proteome</keyword>
<sequence>MDWHENLKNFEWKDDFEDDNDFIEDPYKETFLALEKKADILNHLKIFFQYIDGFENISLQEVLPKLYKLKTLIIDDYYYENQLIYKYIEILHVDYITINTASNIIENSGGQLKEILLFKYWNYYYIFDGNFNEDSLNFIRKVCDHCPLIEYLTLAFSPTKEHFTEFKKLLKVSLEEFLKKWKGRPALSIITTDHIYNGEDYIKLINEYKNDGIIKDFIVSNHVQTQ</sequence>
<gene>
    <name evidence="1" type="ORF">C1645_829765</name>
</gene>
<accession>A0A397STA1</accession>
<evidence type="ECO:0000313" key="2">
    <source>
        <dbReference type="Proteomes" id="UP000265703"/>
    </source>
</evidence>
<proteinExistence type="predicted"/>
<organism evidence="1 2">
    <name type="scientific">Glomus cerebriforme</name>
    <dbReference type="NCBI Taxonomy" id="658196"/>
    <lineage>
        <taxon>Eukaryota</taxon>
        <taxon>Fungi</taxon>
        <taxon>Fungi incertae sedis</taxon>
        <taxon>Mucoromycota</taxon>
        <taxon>Glomeromycotina</taxon>
        <taxon>Glomeromycetes</taxon>
        <taxon>Glomerales</taxon>
        <taxon>Glomeraceae</taxon>
        <taxon>Glomus</taxon>
    </lineage>
</organism>
<reference evidence="1 2" key="1">
    <citation type="submission" date="2018-06" db="EMBL/GenBank/DDBJ databases">
        <title>Comparative genomics reveals the genomic features of Rhizophagus irregularis, R. cerebriforme, R. diaphanum and Gigaspora rosea, and their symbiotic lifestyle signature.</title>
        <authorList>
            <person name="Morin E."/>
            <person name="San Clemente H."/>
            <person name="Chen E.C.H."/>
            <person name="De La Providencia I."/>
            <person name="Hainaut M."/>
            <person name="Kuo A."/>
            <person name="Kohler A."/>
            <person name="Murat C."/>
            <person name="Tang N."/>
            <person name="Roy S."/>
            <person name="Loubradou J."/>
            <person name="Henrissat B."/>
            <person name="Grigoriev I.V."/>
            <person name="Corradi N."/>
            <person name="Roux C."/>
            <person name="Martin F.M."/>
        </authorList>
    </citation>
    <scope>NUCLEOTIDE SEQUENCE [LARGE SCALE GENOMIC DNA]</scope>
    <source>
        <strain evidence="1 2">DAOM 227022</strain>
    </source>
</reference>
<dbReference type="OrthoDB" id="2474081at2759"/>